<dbReference type="PANTHER" id="PTHR45080">
    <property type="entry name" value="CONTACTIN 5"/>
    <property type="match status" value="1"/>
</dbReference>
<gene>
    <name evidence="2" type="ORF">KP79_PYT17437</name>
</gene>
<dbReference type="Pfam" id="PF13927">
    <property type="entry name" value="Ig_3"/>
    <property type="match status" value="2"/>
</dbReference>
<evidence type="ECO:0000313" key="2">
    <source>
        <dbReference type="EMBL" id="OWF51772.1"/>
    </source>
</evidence>
<protein>
    <submittedName>
        <fullName evidence="2">Neural/ectodermal development factor IMP-L2</fullName>
    </submittedName>
</protein>
<proteinExistence type="predicted"/>
<dbReference type="Gene3D" id="2.60.40.10">
    <property type="entry name" value="Immunoglobulins"/>
    <property type="match status" value="2"/>
</dbReference>
<dbReference type="OrthoDB" id="6138780at2759"/>
<dbReference type="InterPro" id="IPR013783">
    <property type="entry name" value="Ig-like_fold"/>
</dbReference>
<dbReference type="InterPro" id="IPR007110">
    <property type="entry name" value="Ig-like_dom"/>
</dbReference>
<dbReference type="Proteomes" id="UP000242188">
    <property type="component" value="Unassembled WGS sequence"/>
</dbReference>
<dbReference type="InterPro" id="IPR003598">
    <property type="entry name" value="Ig_sub2"/>
</dbReference>
<evidence type="ECO:0000259" key="1">
    <source>
        <dbReference type="PROSITE" id="PS50835"/>
    </source>
</evidence>
<dbReference type="PROSITE" id="PS50835">
    <property type="entry name" value="IG_LIKE"/>
    <property type="match status" value="2"/>
</dbReference>
<comment type="caution">
    <text evidence="2">The sequence shown here is derived from an EMBL/GenBank/DDBJ whole genome shotgun (WGS) entry which is preliminary data.</text>
</comment>
<dbReference type="InterPro" id="IPR036179">
    <property type="entry name" value="Ig-like_dom_sf"/>
</dbReference>
<sequence>MKAELTTKNDYLYEEWAAVRRFWAIWCPSCCVCPYRRADICFKEARSPYGTAKRQSPRKLGLDLFFKKNGDLPEDTIVFGKSAVLTCQAGGTPPPTIHWVKDGHRIEQGSPDMLSNTNDEAFYEDVVDKEGRPLLRRSYTKALLYLDCITADMEGDYSCVVDTPTRRITSTTSLRVDRLVDDSTDLDKFRDDSEEKSCLVKRSFTDEMSARIYLWTSNRVEKSGATIQLFCRAEGFPKPRITWRTPSRKEISESDPGYGLLPNGDLLIRNVRWSHMGVFTCIADNGSGADTKSTFVYPTK</sequence>
<dbReference type="GO" id="GO:0007156">
    <property type="term" value="P:homophilic cell adhesion via plasma membrane adhesion molecules"/>
    <property type="evidence" value="ECO:0007669"/>
    <property type="project" value="TreeGrafter"/>
</dbReference>
<feature type="domain" description="Ig-like" evidence="1">
    <location>
        <begin position="210"/>
        <end position="297"/>
    </location>
</feature>
<name>A0A210QSS8_MIZYE</name>
<reference evidence="2 3" key="1">
    <citation type="journal article" date="2017" name="Nat. Ecol. Evol.">
        <title>Scallop genome provides insights into evolution of bilaterian karyotype and development.</title>
        <authorList>
            <person name="Wang S."/>
            <person name="Zhang J."/>
            <person name="Jiao W."/>
            <person name="Li J."/>
            <person name="Xun X."/>
            <person name="Sun Y."/>
            <person name="Guo X."/>
            <person name="Huan P."/>
            <person name="Dong B."/>
            <person name="Zhang L."/>
            <person name="Hu X."/>
            <person name="Sun X."/>
            <person name="Wang J."/>
            <person name="Zhao C."/>
            <person name="Wang Y."/>
            <person name="Wang D."/>
            <person name="Huang X."/>
            <person name="Wang R."/>
            <person name="Lv J."/>
            <person name="Li Y."/>
            <person name="Zhang Z."/>
            <person name="Liu B."/>
            <person name="Lu W."/>
            <person name="Hui Y."/>
            <person name="Liang J."/>
            <person name="Zhou Z."/>
            <person name="Hou R."/>
            <person name="Li X."/>
            <person name="Liu Y."/>
            <person name="Li H."/>
            <person name="Ning X."/>
            <person name="Lin Y."/>
            <person name="Zhao L."/>
            <person name="Xing Q."/>
            <person name="Dou J."/>
            <person name="Li Y."/>
            <person name="Mao J."/>
            <person name="Guo H."/>
            <person name="Dou H."/>
            <person name="Li T."/>
            <person name="Mu C."/>
            <person name="Jiang W."/>
            <person name="Fu Q."/>
            <person name="Fu X."/>
            <person name="Miao Y."/>
            <person name="Liu J."/>
            <person name="Yu Q."/>
            <person name="Li R."/>
            <person name="Liao H."/>
            <person name="Li X."/>
            <person name="Kong Y."/>
            <person name="Jiang Z."/>
            <person name="Chourrout D."/>
            <person name="Li R."/>
            <person name="Bao Z."/>
        </authorList>
    </citation>
    <scope>NUCLEOTIDE SEQUENCE [LARGE SCALE GENOMIC DNA]</scope>
    <source>
        <strain evidence="2 3">PY_sf001</strain>
    </source>
</reference>
<dbReference type="GO" id="GO:0005886">
    <property type="term" value="C:plasma membrane"/>
    <property type="evidence" value="ECO:0007669"/>
    <property type="project" value="TreeGrafter"/>
</dbReference>
<dbReference type="GO" id="GO:0030424">
    <property type="term" value="C:axon"/>
    <property type="evidence" value="ECO:0007669"/>
    <property type="project" value="TreeGrafter"/>
</dbReference>
<dbReference type="EMBL" id="NEDP02002060">
    <property type="protein sequence ID" value="OWF51772.1"/>
    <property type="molecule type" value="Genomic_DNA"/>
</dbReference>
<accession>A0A210QSS8</accession>
<keyword evidence="3" id="KW-1185">Reference proteome</keyword>
<feature type="domain" description="Ig-like" evidence="1">
    <location>
        <begin position="57"/>
        <end position="169"/>
    </location>
</feature>
<dbReference type="GO" id="GO:0043025">
    <property type="term" value="C:neuronal cell body"/>
    <property type="evidence" value="ECO:0007669"/>
    <property type="project" value="TreeGrafter"/>
</dbReference>
<dbReference type="InterPro" id="IPR003599">
    <property type="entry name" value="Ig_sub"/>
</dbReference>
<evidence type="ECO:0000313" key="3">
    <source>
        <dbReference type="Proteomes" id="UP000242188"/>
    </source>
</evidence>
<dbReference type="PANTHER" id="PTHR45080:SF26">
    <property type="entry name" value="PALLADIN"/>
    <property type="match status" value="1"/>
</dbReference>
<dbReference type="AlphaFoldDB" id="A0A210QSS8"/>
<organism evidence="2 3">
    <name type="scientific">Mizuhopecten yessoensis</name>
    <name type="common">Japanese scallop</name>
    <name type="synonym">Patinopecten yessoensis</name>
    <dbReference type="NCBI Taxonomy" id="6573"/>
    <lineage>
        <taxon>Eukaryota</taxon>
        <taxon>Metazoa</taxon>
        <taxon>Spiralia</taxon>
        <taxon>Lophotrochozoa</taxon>
        <taxon>Mollusca</taxon>
        <taxon>Bivalvia</taxon>
        <taxon>Autobranchia</taxon>
        <taxon>Pteriomorphia</taxon>
        <taxon>Pectinida</taxon>
        <taxon>Pectinoidea</taxon>
        <taxon>Pectinidae</taxon>
        <taxon>Mizuhopecten</taxon>
    </lineage>
</organism>
<dbReference type="GO" id="GO:0008046">
    <property type="term" value="F:axon guidance receptor activity"/>
    <property type="evidence" value="ECO:0007669"/>
    <property type="project" value="TreeGrafter"/>
</dbReference>
<dbReference type="GO" id="GO:0050808">
    <property type="term" value="P:synapse organization"/>
    <property type="evidence" value="ECO:0007669"/>
    <property type="project" value="TreeGrafter"/>
</dbReference>
<dbReference type="SMART" id="SM00409">
    <property type="entry name" value="IG"/>
    <property type="match status" value="2"/>
</dbReference>
<dbReference type="SMART" id="SM00408">
    <property type="entry name" value="IGc2"/>
    <property type="match status" value="2"/>
</dbReference>
<dbReference type="InterPro" id="IPR050958">
    <property type="entry name" value="Cell_Adh-Cytoskel_Orgn"/>
</dbReference>
<dbReference type="STRING" id="6573.A0A210QSS8"/>
<dbReference type="SUPFAM" id="SSF48726">
    <property type="entry name" value="Immunoglobulin"/>
    <property type="match status" value="2"/>
</dbReference>